<dbReference type="SUPFAM" id="SSF51735">
    <property type="entry name" value="NAD(P)-binding Rossmann-fold domains"/>
    <property type="match status" value="1"/>
</dbReference>
<dbReference type="InterPro" id="IPR013154">
    <property type="entry name" value="ADH-like_N"/>
</dbReference>
<proteinExistence type="predicted"/>
<dbReference type="InterPro" id="IPR014188">
    <property type="entry name" value="Acrylyl-CoA_reductase_AcuI"/>
</dbReference>
<evidence type="ECO:0000313" key="3">
    <source>
        <dbReference type="Proteomes" id="UP000317036"/>
    </source>
</evidence>
<gene>
    <name evidence="2" type="ORF">FPZ49_05275</name>
</gene>
<reference evidence="2 3" key="1">
    <citation type="submission" date="2019-07" db="EMBL/GenBank/DDBJ databases">
        <authorList>
            <person name="Kim J."/>
        </authorList>
    </citation>
    <scope>NUCLEOTIDE SEQUENCE [LARGE SCALE GENOMIC DNA]</scope>
    <source>
        <strain evidence="2 3">JC52</strain>
    </source>
</reference>
<dbReference type="Gene3D" id="3.90.180.10">
    <property type="entry name" value="Medium-chain alcohol dehydrogenases, catalytic domain"/>
    <property type="match status" value="1"/>
</dbReference>
<dbReference type="NCBIfam" id="TIGR02823">
    <property type="entry name" value="oxido_YhdH"/>
    <property type="match status" value="1"/>
</dbReference>
<keyword evidence="2" id="KW-0560">Oxidoreductase</keyword>
<dbReference type="InterPro" id="IPR051397">
    <property type="entry name" value="Zn-ADH-like_protein"/>
</dbReference>
<dbReference type="GO" id="GO:0043957">
    <property type="term" value="F:acryloyl-CoA reductase (NADPH) activity"/>
    <property type="evidence" value="ECO:0007669"/>
    <property type="project" value="TreeGrafter"/>
</dbReference>
<name>A0A559KFI4_9BACL</name>
<dbReference type="AlphaFoldDB" id="A0A559KFI4"/>
<dbReference type="SMART" id="SM00829">
    <property type="entry name" value="PKS_ER"/>
    <property type="match status" value="1"/>
</dbReference>
<dbReference type="InterPro" id="IPR036291">
    <property type="entry name" value="NAD(P)-bd_dom_sf"/>
</dbReference>
<organism evidence="2 3">
    <name type="scientific">Paenibacillus cremeus</name>
    <dbReference type="NCBI Taxonomy" id="2163881"/>
    <lineage>
        <taxon>Bacteria</taxon>
        <taxon>Bacillati</taxon>
        <taxon>Bacillota</taxon>
        <taxon>Bacilli</taxon>
        <taxon>Bacillales</taxon>
        <taxon>Paenibacillaceae</taxon>
        <taxon>Paenibacillus</taxon>
    </lineage>
</organism>
<dbReference type="EC" id="1.3.1.95" evidence="2"/>
<dbReference type="SUPFAM" id="SSF50129">
    <property type="entry name" value="GroES-like"/>
    <property type="match status" value="1"/>
</dbReference>
<dbReference type="Pfam" id="PF08240">
    <property type="entry name" value="ADH_N"/>
    <property type="match status" value="1"/>
</dbReference>
<dbReference type="Proteomes" id="UP000317036">
    <property type="component" value="Unassembled WGS sequence"/>
</dbReference>
<dbReference type="Gene3D" id="3.40.50.720">
    <property type="entry name" value="NAD(P)-binding Rossmann-like Domain"/>
    <property type="match status" value="1"/>
</dbReference>
<dbReference type="InterPro" id="IPR013149">
    <property type="entry name" value="ADH-like_C"/>
</dbReference>
<dbReference type="EMBL" id="VNJI01000005">
    <property type="protein sequence ID" value="TVY10894.1"/>
    <property type="molecule type" value="Genomic_DNA"/>
</dbReference>
<accession>A0A559KFI4</accession>
<dbReference type="InterPro" id="IPR020843">
    <property type="entry name" value="ER"/>
</dbReference>
<dbReference type="OrthoDB" id="9782155at2"/>
<comment type="caution">
    <text evidence="2">The sequence shown here is derived from an EMBL/GenBank/DDBJ whole genome shotgun (WGS) entry which is preliminary data.</text>
</comment>
<evidence type="ECO:0000313" key="2">
    <source>
        <dbReference type="EMBL" id="TVY10894.1"/>
    </source>
</evidence>
<protein>
    <submittedName>
        <fullName evidence="2">Acryloyl-CoA reductase</fullName>
        <ecNumber evidence="2">1.3.1.95</ecNumber>
    </submittedName>
</protein>
<feature type="domain" description="Enoyl reductase (ER)" evidence="1">
    <location>
        <begin position="15"/>
        <end position="327"/>
    </location>
</feature>
<dbReference type="CDD" id="cd08289">
    <property type="entry name" value="MDR_yhfp_like"/>
    <property type="match status" value="1"/>
</dbReference>
<dbReference type="Pfam" id="PF00107">
    <property type="entry name" value="ADH_zinc_N"/>
    <property type="match status" value="1"/>
</dbReference>
<keyword evidence="3" id="KW-1185">Reference proteome</keyword>
<dbReference type="InterPro" id="IPR011032">
    <property type="entry name" value="GroES-like_sf"/>
</dbReference>
<evidence type="ECO:0000259" key="1">
    <source>
        <dbReference type="SMART" id="SM00829"/>
    </source>
</evidence>
<dbReference type="RefSeq" id="WP_144844250.1">
    <property type="nucleotide sequence ID" value="NZ_VNJI01000005.1"/>
</dbReference>
<dbReference type="GO" id="GO:0043958">
    <property type="term" value="F:acryloyl-CoA reductase (NADH) activity"/>
    <property type="evidence" value="ECO:0007669"/>
    <property type="project" value="UniProtKB-EC"/>
</dbReference>
<dbReference type="PANTHER" id="PTHR43677:SF1">
    <property type="entry name" value="ACRYLYL-COA REDUCTASE ACUI-RELATED"/>
    <property type="match status" value="1"/>
</dbReference>
<dbReference type="PANTHER" id="PTHR43677">
    <property type="entry name" value="SHORT-CHAIN DEHYDROGENASE/REDUCTASE"/>
    <property type="match status" value="1"/>
</dbReference>
<sequence>MSTYRALVMNRTEEGFSTEVRELTEQALPQGEVTVRVAYSSVNYKDGMAASPDNRIVKSYPMVPGIDLAGMVEQSSDPRFQAGDPVIATGYELGTGHPGGYSELARVPADWLIPLPEGLSLKEAMALGTAGFTAALSILRLEQNGLRPDQGRVLVTGASGGVGSLAIAMLAGLGYDVAASTGKQAEHDYLRELGAQEIIDRSELTPEKLPPLQQQRWAGAVDPVGGRTLASIVSSLRYGGSVAVSGLTGGFEVPTTVYPFILRGVNVLGIDSVYCPADVRRVIWQRLAGDLKPRQLLESIGQEITLTDLPDKLQEILKGTVRGRTVVKIGS</sequence>